<name>A0ABT1PRP3_9ACTN</name>
<evidence type="ECO:0000313" key="7">
    <source>
        <dbReference type="Proteomes" id="UP001057702"/>
    </source>
</evidence>
<dbReference type="SFLD" id="SFLDG01386">
    <property type="entry name" value="main_SPASM_domain-containing"/>
    <property type="match status" value="1"/>
</dbReference>
<dbReference type="InterPro" id="IPR058240">
    <property type="entry name" value="rSAM_sf"/>
</dbReference>
<dbReference type="InterPro" id="IPR013785">
    <property type="entry name" value="Aldolase_TIM"/>
</dbReference>
<evidence type="ECO:0000256" key="4">
    <source>
        <dbReference type="ARBA" id="ARBA00023014"/>
    </source>
</evidence>
<evidence type="ECO:0000256" key="2">
    <source>
        <dbReference type="ARBA" id="ARBA00022723"/>
    </source>
</evidence>
<keyword evidence="7" id="KW-1185">Reference proteome</keyword>
<dbReference type="InterPro" id="IPR026335">
    <property type="entry name" value="rSAM_SPASM_FxsB"/>
</dbReference>
<keyword evidence="2" id="KW-0479">Metal-binding</keyword>
<comment type="caution">
    <text evidence="6">The sequence shown here is derived from an EMBL/GenBank/DDBJ whole genome shotgun (WGS) entry which is preliminary data.</text>
</comment>
<gene>
    <name evidence="6" type="ORF">NGB36_06930</name>
</gene>
<evidence type="ECO:0000256" key="1">
    <source>
        <dbReference type="ARBA" id="ARBA00022691"/>
    </source>
</evidence>
<dbReference type="Proteomes" id="UP001057702">
    <property type="component" value="Unassembled WGS sequence"/>
</dbReference>
<evidence type="ECO:0000256" key="3">
    <source>
        <dbReference type="ARBA" id="ARBA00023004"/>
    </source>
</evidence>
<sequence>MVTPAPWPIAALDVPALRAAGRRAVPLRQFVLKVHSRCNLACSYCYIYQGADTSWRRRPARADASTMRQTALRIAEHVRRHHLQEIRVDLHGGEPLMAGPGPVLDYAAAVRSALPATCAVAVTVQTNGTRLTASVLADLADAGIRIGISLDGGTAALNARRADHAGRPSWPAVSRAARLLARHPASYAGLLCTVDIATNPAEVYRSLTALLPPRLDLLLPHANWTNPPPGLPSRTAPYGRWLATAFDLWWDDRSAGAPRIRLFTEIIALLLGMESTTESIGLSPTAALVVDTDGAIEQVDSLKTAYEQAPATGLDVFRHTFDDALDHPGVASRQLGLDGLAATCRGCPVVRVCGGGNYTHRYRHGSGFRHPSVYCHDLEHLIRHIARRLSTELDAIAWAGGQ</sequence>
<dbReference type="InterPro" id="IPR023867">
    <property type="entry name" value="Sulphatase_maturase_rSAM"/>
</dbReference>
<dbReference type="SFLD" id="SFLDG01067">
    <property type="entry name" value="SPASM/twitch_domain_containing"/>
    <property type="match status" value="1"/>
</dbReference>
<dbReference type="EMBL" id="JANFNG010000003">
    <property type="protein sequence ID" value="MCQ4080336.1"/>
    <property type="molecule type" value="Genomic_DNA"/>
</dbReference>
<organism evidence="6 7">
    <name type="scientific">Streptomyces humicola</name>
    <dbReference type="NCBI Taxonomy" id="2953240"/>
    <lineage>
        <taxon>Bacteria</taxon>
        <taxon>Bacillati</taxon>
        <taxon>Actinomycetota</taxon>
        <taxon>Actinomycetes</taxon>
        <taxon>Kitasatosporales</taxon>
        <taxon>Streptomycetaceae</taxon>
        <taxon>Streptomyces</taxon>
    </lineage>
</organism>
<dbReference type="RefSeq" id="WP_255919224.1">
    <property type="nucleotide sequence ID" value="NZ_JANFNG010000003.1"/>
</dbReference>
<dbReference type="NCBIfam" id="TIGR04269">
    <property type="entry name" value="SAM_SPASM_FxsB"/>
    <property type="match status" value="1"/>
</dbReference>
<dbReference type="SUPFAM" id="SSF102114">
    <property type="entry name" value="Radical SAM enzymes"/>
    <property type="match status" value="1"/>
</dbReference>
<dbReference type="PANTHER" id="PTHR43273">
    <property type="entry name" value="ANAEROBIC SULFATASE-MATURATING ENZYME HOMOLOG ASLB-RELATED"/>
    <property type="match status" value="1"/>
</dbReference>
<keyword evidence="1" id="KW-0949">S-adenosyl-L-methionine</keyword>
<dbReference type="SFLD" id="SFLDS00029">
    <property type="entry name" value="Radical_SAM"/>
    <property type="match status" value="1"/>
</dbReference>
<dbReference type="Pfam" id="PF04055">
    <property type="entry name" value="Radical_SAM"/>
    <property type="match status" value="1"/>
</dbReference>
<dbReference type="PANTHER" id="PTHR43273:SF8">
    <property type="entry name" value="RADICAL SAM DOMAIN PROTEIN"/>
    <property type="match status" value="1"/>
</dbReference>
<dbReference type="Gene3D" id="3.20.20.70">
    <property type="entry name" value="Aldolase class I"/>
    <property type="match status" value="1"/>
</dbReference>
<evidence type="ECO:0000259" key="5">
    <source>
        <dbReference type="Pfam" id="PF04055"/>
    </source>
</evidence>
<evidence type="ECO:0000313" key="6">
    <source>
        <dbReference type="EMBL" id="MCQ4080336.1"/>
    </source>
</evidence>
<keyword evidence="4" id="KW-0411">Iron-sulfur</keyword>
<keyword evidence="3" id="KW-0408">Iron</keyword>
<accession>A0ABT1PRP3</accession>
<dbReference type="CDD" id="cd01335">
    <property type="entry name" value="Radical_SAM"/>
    <property type="match status" value="1"/>
</dbReference>
<dbReference type="SFLD" id="SFLDG01072">
    <property type="entry name" value="dehydrogenase_like"/>
    <property type="match status" value="1"/>
</dbReference>
<proteinExistence type="predicted"/>
<reference evidence="6" key="1">
    <citation type="submission" date="2022-06" db="EMBL/GenBank/DDBJ databases">
        <title>Draft genome sequence of Streptomyces sp. RB6PN25 isolated from peat swamp forest in Thailand.</title>
        <authorList>
            <person name="Duangmal K."/>
            <person name="Klaysubun C."/>
        </authorList>
    </citation>
    <scope>NUCLEOTIDE SEQUENCE</scope>
    <source>
        <strain evidence="6">RB6PN25</strain>
    </source>
</reference>
<feature type="domain" description="Radical SAM core" evidence="5">
    <location>
        <begin position="35"/>
        <end position="182"/>
    </location>
</feature>
<protein>
    <submittedName>
        <fullName evidence="6">FxsB family radical SAM/SPASM domain protein</fullName>
    </submittedName>
</protein>
<dbReference type="InterPro" id="IPR007197">
    <property type="entry name" value="rSAM"/>
</dbReference>